<dbReference type="InterPro" id="IPR036397">
    <property type="entry name" value="RNaseH_sf"/>
</dbReference>
<sequence length="210" mass="24129">MLQFLTNIGKPCILIGHNIKTFDISRLIYNLVKLNLIQDFAKVIIGSIDTLFLIKKKFPERKGKGALKLTVLVKDLLNQPFDNAHDAYADVCALESLIHKYFEPNYLMKFVYRFKDSICDFKNSLSSKENEESLKPLQNVVSNYTINKLANAGISILQLREKYEANGKKGLEDDFGNMCATKFGQKKRKSNFLKCDQLQLLFNYFEKHAS</sequence>
<evidence type="ECO:0000313" key="2">
    <source>
        <dbReference type="Proteomes" id="UP001168972"/>
    </source>
</evidence>
<accession>A0AA39KYL4</accession>
<reference evidence="1" key="2">
    <citation type="submission" date="2023-03" db="EMBL/GenBank/DDBJ databases">
        <authorList>
            <person name="Inwood S.N."/>
            <person name="Skelly J.G."/>
            <person name="Guhlin J."/>
            <person name="Harrop T.W.R."/>
            <person name="Goldson S.G."/>
            <person name="Dearden P.K."/>
        </authorList>
    </citation>
    <scope>NUCLEOTIDE SEQUENCE</scope>
    <source>
        <strain evidence="1">Lincoln</strain>
        <tissue evidence="1">Whole body</tissue>
    </source>
</reference>
<gene>
    <name evidence="1" type="ORF">PV327_007342</name>
</gene>
<protein>
    <recommendedName>
        <fullName evidence="3">Exonuclease domain-containing protein</fullName>
    </recommendedName>
</protein>
<dbReference type="InterPro" id="IPR012337">
    <property type="entry name" value="RNaseH-like_sf"/>
</dbReference>
<proteinExistence type="predicted"/>
<dbReference type="Gene3D" id="3.30.420.10">
    <property type="entry name" value="Ribonuclease H-like superfamily/Ribonuclease H"/>
    <property type="match status" value="1"/>
</dbReference>
<dbReference type="GO" id="GO:0003676">
    <property type="term" value="F:nucleic acid binding"/>
    <property type="evidence" value="ECO:0007669"/>
    <property type="project" value="InterPro"/>
</dbReference>
<evidence type="ECO:0008006" key="3">
    <source>
        <dbReference type="Google" id="ProtNLM"/>
    </source>
</evidence>
<dbReference type="Proteomes" id="UP001168972">
    <property type="component" value="Unassembled WGS sequence"/>
</dbReference>
<keyword evidence="2" id="KW-1185">Reference proteome</keyword>
<name>A0AA39KYL4_MICHY</name>
<evidence type="ECO:0000313" key="1">
    <source>
        <dbReference type="EMBL" id="KAK0178451.1"/>
    </source>
</evidence>
<dbReference type="AlphaFoldDB" id="A0AA39KYL4"/>
<reference evidence="1" key="1">
    <citation type="journal article" date="2023" name="bioRxiv">
        <title>Scaffold-level genome assemblies of two parasitoid biocontrol wasps reveal the parthenogenesis mechanism and an associated novel virus.</title>
        <authorList>
            <person name="Inwood S."/>
            <person name="Skelly J."/>
            <person name="Guhlin J."/>
            <person name="Harrop T."/>
            <person name="Goldson S."/>
            <person name="Dearden P."/>
        </authorList>
    </citation>
    <scope>NUCLEOTIDE SEQUENCE</scope>
    <source>
        <strain evidence="1">Lincoln</strain>
        <tissue evidence="1">Whole body</tissue>
    </source>
</reference>
<organism evidence="1 2">
    <name type="scientific">Microctonus hyperodae</name>
    <name type="common">Parasitoid wasp</name>
    <dbReference type="NCBI Taxonomy" id="165561"/>
    <lineage>
        <taxon>Eukaryota</taxon>
        <taxon>Metazoa</taxon>
        <taxon>Ecdysozoa</taxon>
        <taxon>Arthropoda</taxon>
        <taxon>Hexapoda</taxon>
        <taxon>Insecta</taxon>
        <taxon>Pterygota</taxon>
        <taxon>Neoptera</taxon>
        <taxon>Endopterygota</taxon>
        <taxon>Hymenoptera</taxon>
        <taxon>Apocrita</taxon>
        <taxon>Ichneumonoidea</taxon>
        <taxon>Braconidae</taxon>
        <taxon>Euphorinae</taxon>
        <taxon>Microctonus</taxon>
    </lineage>
</organism>
<dbReference type="EMBL" id="JAQQBR010000004">
    <property type="protein sequence ID" value="KAK0178451.1"/>
    <property type="molecule type" value="Genomic_DNA"/>
</dbReference>
<dbReference type="SUPFAM" id="SSF53098">
    <property type="entry name" value="Ribonuclease H-like"/>
    <property type="match status" value="1"/>
</dbReference>
<comment type="caution">
    <text evidence="1">The sequence shown here is derived from an EMBL/GenBank/DDBJ whole genome shotgun (WGS) entry which is preliminary data.</text>
</comment>